<dbReference type="Proteomes" id="UP000504756">
    <property type="component" value="Unassembled WGS sequence"/>
</dbReference>
<dbReference type="RefSeq" id="WP_040086956.1">
    <property type="nucleotide sequence ID" value="NZ_BLXU01000004.1"/>
</dbReference>
<dbReference type="EMBL" id="BLXU01000004">
    <property type="protein sequence ID" value="GFO51497.1"/>
    <property type="molecule type" value="Genomic_DNA"/>
</dbReference>
<gene>
    <name evidence="1" type="ORF">ikelab_07720</name>
</gene>
<comment type="caution">
    <text evidence="1">The sequence shown here is derived from an EMBL/GenBank/DDBJ whole genome shotgun (WGS) entry which is preliminary data.</text>
</comment>
<name>A0A098CWW1_9LACT</name>
<proteinExistence type="predicted"/>
<dbReference type="AlphaFoldDB" id="A0A098CWW1"/>
<evidence type="ECO:0000313" key="1">
    <source>
        <dbReference type="EMBL" id="GFO51497.1"/>
    </source>
</evidence>
<organism evidence="1 2">
    <name type="scientific">Lactococcus garvieae</name>
    <dbReference type="NCBI Taxonomy" id="1363"/>
    <lineage>
        <taxon>Bacteria</taxon>
        <taxon>Bacillati</taxon>
        <taxon>Bacillota</taxon>
        <taxon>Bacilli</taxon>
        <taxon>Lactobacillales</taxon>
        <taxon>Streptococcaceae</taxon>
        <taxon>Lactococcus</taxon>
    </lineage>
</organism>
<reference evidence="1 2" key="1">
    <citation type="submission" date="2020-06" db="EMBL/GenBank/DDBJ databases">
        <title>Draft genome sequence of Lactic acid bacteria from Okinawan-style tofu.</title>
        <authorList>
            <person name="Takara I."/>
            <person name="Ikematsu S."/>
        </authorList>
    </citation>
    <scope>NUCLEOTIDE SEQUENCE [LARGE SCALE GENOMIC DNA]</scope>
    <source>
        <strain evidence="2">lg38</strain>
    </source>
</reference>
<protein>
    <submittedName>
        <fullName evidence="1">Uncharacterized protein</fullName>
    </submittedName>
</protein>
<accession>A0A098CWW1</accession>
<evidence type="ECO:0000313" key="2">
    <source>
        <dbReference type="Proteomes" id="UP000504756"/>
    </source>
</evidence>
<sequence length="78" mass="9332">MTYKPDDYLTTKDIAVEFSISAPTVYRRKKEMAMFPQFRSGIFMGGSRIRFKELEEFMQYVHTPEYRLELKKLKAVIK</sequence>